<sequence>MPIILQPYSTKFEQGELRLERIKYSMEVPPANGKTIIIAQANIFSNSSAGTLTKYINRRVFCADLYHAQSTSSSFTPAELFYLAKHSRKCFSFSHCTVTETVDFFNLWPLLKRFDHIDINIRNLVLDEKKTPALLYRPCDVRTSSFIIYNCSLDENVIMAFIECFLKSPKFPTFFEWILKNEFQDVSLQPISDKIKTAMTTAGYVWDVKNGKGMKDTVYETYNPKSLLVRTNGKVFHVLMLPHV</sequence>
<evidence type="ECO:0000313" key="2">
    <source>
        <dbReference type="WBParaSite" id="Pan_g1258.t1"/>
    </source>
</evidence>
<accession>A0A7E4UTE9</accession>
<reference evidence="2" key="2">
    <citation type="submission" date="2020-10" db="UniProtKB">
        <authorList>
            <consortium name="WormBaseParasite"/>
        </authorList>
    </citation>
    <scope>IDENTIFICATION</scope>
</reference>
<dbReference type="AlphaFoldDB" id="A0A7E4UTE9"/>
<keyword evidence="1" id="KW-1185">Reference proteome</keyword>
<evidence type="ECO:0000313" key="1">
    <source>
        <dbReference type="Proteomes" id="UP000492821"/>
    </source>
</evidence>
<reference evidence="1" key="1">
    <citation type="journal article" date="2013" name="Genetics">
        <title>The draft genome and transcriptome of Panagrellus redivivus are shaped by the harsh demands of a free-living lifestyle.</title>
        <authorList>
            <person name="Srinivasan J."/>
            <person name="Dillman A.R."/>
            <person name="Macchietto M.G."/>
            <person name="Heikkinen L."/>
            <person name="Lakso M."/>
            <person name="Fracchia K.M."/>
            <person name="Antoshechkin I."/>
            <person name="Mortazavi A."/>
            <person name="Wong G."/>
            <person name="Sternberg P.W."/>
        </authorList>
    </citation>
    <scope>NUCLEOTIDE SEQUENCE [LARGE SCALE GENOMIC DNA]</scope>
    <source>
        <strain evidence="1">MT8872</strain>
    </source>
</reference>
<dbReference type="Proteomes" id="UP000492821">
    <property type="component" value="Unassembled WGS sequence"/>
</dbReference>
<name>A0A7E4UTE9_PANRE</name>
<dbReference type="WBParaSite" id="Pan_g1258.t1">
    <property type="protein sequence ID" value="Pan_g1258.t1"/>
    <property type="gene ID" value="Pan_g1258"/>
</dbReference>
<protein>
    <submittedName>
        <fullName evidence="2">FBA_2 domain-containing protein</fullName>
    </submittedName>
</protein>
<proteinExistence type="predicted"/>
<organism evidence="1 2">
    <name type="scientific">Panagrellus redivivus</name>
    <name type="common">Microworm</name>
    <dbReference type="NCBI Taxonomy" id="6233"/>
    <lineage>
        <taxon>Eukaryota</taxon>
        <taxon>Metazoa</taxon>
        <taxon>Ecdysozoa</taxon>
        <taxon>Nematoda</taxon>
        <taxon>Chromadorea</taxon>
        <taxon>Rhabditida</taxon>
        <taxon>Tylenchina</taxon>
        <taxon>Panagrolaimomorpha</taxon>
        <taxon>Panagrolaimoidea</taxon>
        <taxon>Panagrolaimidae</taxon>
        <taxon>Panagrellus</taxon>
    </lineage>
</organism>